<dbReference type="VEuPathDB" id="PlasmoDB:PCOAH_00036770"/>
<dbReference type="KEGG" id="pcot:PCOAH_00036770"/>
<evidence type="ECO:0000313" key="1">
    <source>
        <dbReference type="EMBL" id="ANQ08907.1"/>
    </source>
</evidence>
<protein>
    <submittedName>
        <fullName evidence="1">Uncharacterized protein</fullName>
    </submittedName>
</protein>
<keyword evidence="2" id="KW-1185">Reference proteome</keyword>
<accession>A0A1B1E1Y4</accession>
<evidence type="ECO:0000313" key="2">
    <source>
        <dbReference type="Proteomes" id="UP000092716"/>
    </source>
</evidence>
<dbReference type="Proteomes" id="UP000092716">
    <property type="component" value="Chromosome 11"/>
</dbReference>
<name>A0A1B1E1Y4_9APIC</name>
<gene>
    <name evidence="1" type="ORF">PCOAH_00036770</name>
</gene>
<proteinExistence type="predicted"/>
<dbReference type="EMBL" id="CP016249">
    <property type="protein sequence ID" value="ANQ08907.1"/>
    <property type="molecule type" value="Genomic_DNA"/>
</dbReference>
<sequence>MSKWACRDKAPFNFAIWEITPKCSSRFTQLSDLEMIGKHNLEDFLNHEDQGRCHKVPMLWFHDCTAAYSTSKTIGDGNTT</sequence>
<dbReference type="OrthoDB" id="370564at2759"/>
<reference evidence="2" key="1">
    <citation type="submission" date="2016-06" db="EMBL/GenBank/DDBJ databases">
        <title>First high quality genome sequence of Plasmodium coatneyi using continuous long reads from single molecule, real-time sequencing.</title>
        <authorList>
            <person name="Chien J.-T."/>
            <person name="Pakala S.B."/>
            <person name="Geraldo J.A."/>
            <person name="Lapp S.A."/>
            <person name="Barnwell J.W."/>
            <person name="Kissinger J.C."/>
            <person name="Galinski M.R."/>
            <person name="Humphrey J.C."/>
        </authorList>
    </citation>
    <scope>NUCLEOTIDE SEQUENCE [LARGE SCALE GENOMIC DNA]</scope>
    <source>
        <strain evidence="2">Hackeri</strain>
    </source>
</reference>
<dbReference type="RefSeq" id="XP_019915602.1">
    <property type="nucleotide sequence ID" value="XM_020060468.1"/>
</dbReference>
<organism evidence="1 2">
    <name type="scientific">Plasmodium coatneyi</name>
    <dbReference type="NCBI Taxonomy" id="208452"/>
    <lineage>
        <taxon>Eukaryota</taxon>
        <taxon>Sar</taxon>
        <taxon>Alveolata</taxon>
        <taxon>Apicomplexa</taxon>
        <taxon>Aconoidasida</taxon>
        <taxon>Haemosporida</taxon>
        <taxon>Plasmodiidae</taxon>
        <taxon>Plasmodium</taxon>
    </lineage>
</organism>
<dbReference type="AlphaFoldDB" id="A0A1B1E1Y4"/>
<dbReference type="GeneID" id="30910408"/>